<dbReference type="Pfam" id="PF07676">
    <property type="entry name" value="PD40"/>
    <property type="match status" value="3"/>
</dbReference>
<dbReference type="OrthoDB" id="459216at2"/>
<dbReference type="InterPro" id="IPR011042">
    <property type="entry name" value="6-blade_b-propeller_TolB-like"/>
</dbReference>
<comment type="caution">
    <text evidence="2">The sequence shown here is derived from an EMBL/GenBank/DDBJ whole genome shotgun (WGS) entry which is preliminary data.</text>
</comment>
<gene>
    <name evidence="2" type="ORF">NIES1031_06675</name>
</gene>
<proteinExistence type="inferred from homology"/>
<evidence type="ECO:0000256" key="1">
    <source>
        <dbReference type="ARBA" id="ARBA00009820"/>
    </source>
</evidence>
<sequence length="174" mass="19273">MKRLVILITIILTVLLSSCGGSSRLLNFPFDSGGRSLNSPAAELTPRVSGRYIVFSSDRFGRQDIYLFDMVSRRLVDLPGLNSFDAIASSPALSKNGRYIVFASNRQGKSGIFLYDRETRQLRNLTTNLQAEVRNPTISADGNRIAFESSANGQWDILVYDRAGQPINIPTEPQ</sequence>
<comment type="similarity">
    <text evidence="1">Belongs to the TolB family.</text>
</comment>
<protein>
    <submittedName>
        <fullName evidence="2">Tol biopolymer transporter periplasmic protein</fullName>
    </submittedName>
</protein>
<keyword evidence="3" id="KW-1185">Reference proteome</keyword>
<reference evidence="2 3" key="1">
    <citation type="submission" date="2016-11" db="EMBL/GenBank/DDBJ databases">
        <title>Draft Genome Sequences of Nine Cyanobacterial Strains from Diverse Habitats.</title>
        <authorList>
            <person name="Zhu T."/>
            <person name="Hou S."/>
            <person name="Lu X."/>
            <person name="Hess W.R."/>
        </authorList>
    </citation>
    <scope>NUCLEOTIDE SEQUENCE [LARGE SCALE GENOMIC DNA]</scope>
    <source>
        <strain evidence="2 3">5.2 s.c.1</strain>
    </source>
</reference>
<accession>A0A1U7HVK8</accession>
<organism evidence="2 3">
    <name type="scientific">Chroogloeocystis siderophila 5.2 s.c.1</name>
    <dbReference type="NCBI Taxonomy" id="247279"/>
    <lineage>
        <taxon>Bacteria</taxon>
        <taxon>Bacillati</taxon>
        <taxon>Cyanobacteriota</taxon>
        <taxon>Cyanophyceae</taxon>
        <taxon>Oscillatoriophycideae</taxon>
        <taxon>Chroococcales</taxon>
        <taxon>Chroococcaceae</taxon>
        <taxon>Chroogloeocystis</taxon>
    </lineage>
</organism>
<dbReference type="STRING" id="247279.NIES1031_06675"/>
<dbReference type="Gene3D" id="2.120.10.30">
    <property type="entry name" value="TolB, C-terminal domain"/>
    <property type="match status" value="1"/>
</dbReference>
<evidence type="ECO:0000313" key="3">
    <source>
        <dbReference type="Proteomes" id="UP000185984"/>
    </source>
</evidence>
<dbReference type="SUPFAM" id="SSF82171">
    <property type="entry name" value="DPP6 N-terminal domain-like"/>
    <property type="match status" value="1"/>
</dbReference>
<dbReference type="Proteomes" id="UP000185984">
    <property type="component" value="Unassembled WGS sequence"/>
</dbReference>
<dbReference type="PROSITE" id="PS51257">
    <property type="entry name" value="PROKAR_LIPOPROTEIN"/>
    <property type="match status" value="1"/>
</dbReference>
<dbReference type="PANTHER" id="PTHR36842">
    <property type="entry name" value="PROTEIN TOLB HOMOLOG"/>
    <property type="match status" value="1"/>
</dbReference>
<evidence type="ECO:0000313" key="2">
    <source>
        <dbReference type="EMBL" id="OKH27607.1"/>
    </source>
</evidence>
<dbReference type="RefSeq" id="WP_073548708.1">
    <property type="nucleotide sequence ID" value="NZ_CAWMVK010000039.1"/>
</dbReference>
<dbReference type="InterPro" id="IPR011659">
    <property type="entry name" value="WD40"/>
</dbReference>
<dbReference type="AlphaFoldDB" id="A0A1U7HVK8"/>
<dbReference type="EMBL" id="MRCC01000005">
    <property type="protein sequence ID" value="OKH27607.1"/>
    <property type="molecule type" value="Genomic_DNA"/>
</dbReference>
<name>A0A1U7HVK8_9CHRO</name>
<dbReference type="PANTHER" id="PTHR36842:SF1">
    <property type="entry name" value="PROTEIN TOLB"/>
    <property type="match status" value="1"/>
</dbReference>